<keyword evidence="4" id="KW-0012">Acyltransferase</keyword>
<dbReference type="PANTHER" id="PTHR23028">
    <property type="entry name" value="ACETYLTRANSFERASE"/>
    <property type="match status" value="1"/>
</dbReference>
<feature type="transmembrane region" description="Helical" evidence="2">
    <location>
        <begin position="207"/>
        <end position="224"/>
    </location>
</feature>
<keyword evidence="4" id="KW-0808">Transferase</keyword>
<feature type="transmembrane region" description="Helical" evidence="2">
    <location>
        <begin position="331"/>
        <end position="356"/>
    </location>
</feature>
<accession>A0ABP8KF29</accession>
<name>A0ABP8KF29_9ACTN</name>
<organism evidence="4 5">
    <name type="scientific">Tsukamurella soli</name>
    <dbReference type="NCBI Taxonomy" id="644556"/>
    <lineage>
        <taxon>Bacteria</taxon>
        <taxon>Bacillati</taxon>
        <taxon>Actinomycetota</taxon>
        <taxon>Actinomycetes</taxon>
        <taxon>Mycobacteriales</taxon>
        <taxon>Tsukamurellaceae</taxon>
        <taxon>Tsukamurella</taxon>
    </lineage>
</organism>
<comment type="caution">
    <text evidence="4">The sequence shown here is derived from an EMBL/GenBank/DDBJ whole genome shotgun (WGS) entry which is preliminary data.</text>
</comment>
<keyword evidence="2" id="KW-0812">Transmembrane</keyword>
<feature type="transmembrane region" description="Helical" evidence="2">
    <location>
        <begin position="236"/>
        <end position="257"/>
    </location>
</feature>
<evidence type="ECO:0000256" key="1">
    <source>
        <dbReference type="SAM" id="MobiDB-lite"/>
    </source>
</evidence>
<dbReference type="EMBL" id="BAABFR010000132">
    <property type="protein sequence ID" value="GAA4405095.1"/>
    <property type="molecule type" value="Genomic_DNA"/>
</dbReference>
<feature type="transmembrane region" description="Helical" evidence="2">
    <location>
        <begin position="87"/>
        <end position="104"/>
    </location>
</feature>
<dbReference type="GO" id="GO:0016746">
    <property type="term" value="F:acyltransferase activity"/>
    <property type="evidence" value="ECO:0007669"/>
    <property type="project" value="UniProtKB-KW"/>
</dbReference>
<feature type="compositionally biased region" description="Basic and acidic residues" evidence="1">
    <location>
        <begin position="373"/>
        <end position="394"/>
    </location>
</feature>
<evidence type="ECO:0000313" key="4">
    <source>
        <dbReference type="EMBL" id="GAA4405095.1"/>
    </source>
</evidence>
<protein>
    <submittedName>
        <fullName evidence="4">Acyltransferase</fullName>
    </submittedName>
</protein>
<proteinExistence type="predicted"/>
<feature type="domain" description="Acyltransferase 3" evidence="3">
    <location>
        <begin position="6"/>
        <end position="357"/>
    </location>
</feature>
<feature type="transmembrane region" description="Helical" evidence="2">
    <location>
        <begin position="45"/>
        <end position="66"/>
    </location>
</feature>
<dbReference type="Pfam" id="PF01757">
    <property type="entry name" value="Acyl_transf_3"/>
    <property type="match status" value="1"/>
</dbReference>
<evidence type="ECO:0000256" key="2">
    <source>
        <dbReference type="SAM" id="Phobius"/>
    </source>
</evidence>
<dbReference type="RefSeq" id="WP_345001006.1">
    <property type="nucleotide sequence ID" value="NZ_BAABFR010000132.1"/>
</dbReference>
<feature type="region of interest" description="Disordered" evidence="1">
    <location>
        <begin position="370"/>
        <end position="394"/>
    </location>
</feature>
<sequence>MKQRVASLTGLRAVAAAAVCATHAAFSTGRYTDDFAGHSWARLEVGVPLFFALSGYLLFRPWVAVLTSGSDRQPALRRYAWHRFRRVLPAYWLVVTLVYLIGLVRQESNPSGHGFVGYLRHLPLIQIYEFGYMRVGLTQTWSLCVEVAFYVVLPLIGWFLTVLVCRYRWRPARLLVALAVLAVVSPAWDAIAPHVPNITARMWPPAYLWWFLGGMALTVAEPLVRAWPRWATPSCLVAAMAAYLAACLAVAGPPTMIPQNVGQAVLKSALYVVFAVAVIAPLALPPAAARRGWYDRLLASRPLVWLGGISYEFFLVHLMVMEILLTNVLHWHVFTGNVVLAFVYTSVVTVPLAWALRRITAFGENGPGTPAIRGERREVTHERGAHRRSDSQVV</sequence>
<reference evidence="5" key="1">
    <citation type="journal article" date="2019" name="Int. J. Syst. Evol. Microbiol.">
        <title>The Global Catalogue of Microorganisms (GCM) 10K type strain sequencing project: providing services to taxonomists for standard genome sequencing and annotation.</title>
        <authorList>
            <consortium name="The Broad Institute Genomics Platform"/>
            <consortium name="The Broad Institute Genome Sequencing Center for Infectious Disease"/>
            <person name="Wu L."/>
            <person name="Ma J."/>
        </authorList>
    </citation>
    <scope>NUCLEOTIDE SEQUENCE [LARGE SCALE GENOMIC DNA]</scope>
    <source>
        <strain evidence="5">JCM 17688</strain>
    </source>
</reference>
<feature type="transmembrane region" description="Helical" evidence="2">
    <location>
        <begin position="269"/>
        <end position="290"/>
    </location>
</feature>
<dbReference type="Proteomes" id="UP001500635">
    <property type="component" value="Unassembled WGS sequence"/>
</dbReference>
<keyword evidence="5" id="KW-1185">Reference proteome</keyword>
<dbReference type="InterPro" id="IPR002656">
    <property type="entry name" value="Acyl_transf_3_dom"/>
</dbReference>
<feature type="transmembrane region" description="Helical" evidence="2">
    <location>
        <begin position="147"/>
        <end position="167"/>
    </location>
</feature>
<feature type="transmembrane region" description="Helical" evidence="2">
    <location>
        <begin position="302"/>
        <end position="325"/>
    </location>
</feature>
<feature type="transmembrane region" description="Helical" evidence="2">
    <location>
        <begin position="174"/>
        <end position="195"/>
    </location>
</feature>
<dbReference type="PANTHER" id="PTHR23028:SF53">
    <property type="entry name" value="ACYL_TRANSF_3 DOMAIN-CONTAINING PROTEIN"/>
    <property type="match status" value="1"/>
</dbReference>
<keyword evidence="2" id="KW-1133">Transmembrane helix</keyword>
<evidence type="ECO:0000259" key="3">
    <source>
        <dbReference type="Pfam" id="PF01757"/>
    </source>
</evidence>
<gene>
    <name evidence="4" type="ORF">GCM10023147_48030</name>
</gene>
<dbReference type="InterPro" id="IPR050879">
    <property type="entry name" value="Acyltransferase_3"/>
</dbReference>
<keyword evidence="2" id="KW-0472">Membrane</keyword>
<evidence type="ECO:0000313" key="5">
    <source>
        <dbReference type="Proteomes" id="UP001500635"/>
    </source>
</evidence>